<dbReference type="EMBL" id="CACVBS010000054">
    <property type="protein sequence ID" value="CAA7266413.1"/>
    <property type="molecule type" value="Genomic_DNA"/>
</dbReference>
<dbReference type="Proteomes" id="UP000467700">
    <property type="component" value="Unassembled WGS sequence"/>
</dbReference>
<sequence length="177" mass="19101">MCVAAEILSSDKWQARPPKSSLNVRPNEGPKHQASGKRGSLHQNHTVTTSGIAQKRSKTIQHKPSASTTSFNSKDVASVKQFHCLSAKNAKDSQASPSSSNHSRACRLITSHEHKHCHASRFLGTAVNAMGNPPPTLACSFCLRLSHSPRELSLGLLTRIAELGISQKMCSRRVVGS</sequence>
<feature type="compositionally biased region" description="Polar residues" evidence="1">
    <location>
        <begin position="62"/>
        <end position="72"/>
    </location>
</feature>
<evidence type="ECO:0000313" key="2">
    <source>
        <dbReference type="EMBL" id="CAA7266413.1"/>
    </source>
</evidence>
<feature type="compositionally biased region" description="Polar residues" evidence="1">
    <location>
        <begin position="41"/>
        <end position="52"/>
    </location>
</feature>
<dbReference type="AlphaFoldDB" id="A0A8S0XMT5"/>
<accession>A0A8S0XMT5</accession>
<proteinExistence type="predicted"/>
<gene>
    <name evidence="2" type="ORF">AAE3_LOCUS8631</name>
</gene>
<organism evidence="2 3">
    <name type="scientific">Cyclocybe aegerita</name>
    <name type="common">Black poplar mushroom</name>
    <name type="synonym">Agrocybe aegerita</name>
    <dbReference type="NCBI Taxonomy" id="1973307"/>
    <lineage>
        <taxon>Eukaryota</taxon>
        <taxon>Fungi</taxon>
        <taxon>Dikarya</taxon>
        <taxon>Basidiomycota</taxon>
        <taxon>Agaricomycotina</taxon>
        <taxon>Agaricomycetes</taxon>
        <taxon>Agaricomycetidae</taxon>
        <taxon>Agaricales</taxon>
        <taxon>Agaricineae</taxon>
        <taxon>Bolbitiaceae</taxon>
        <taxon>Cyclocybe</taxon>
    </lineage>
</organism>
<reference evidence="2 3" key="1">
    <citation type="submission" date="2020-01" db="EMBL/GenBank/DDBJ databases">
        <authorList>
            <person name="Gupta K D."/>
        </authorList>
    </citation>
    <scope>NUCLEOTIDE SEQUENCE [LARGE SCALE GENOMIC DNA]</scope>
</reference>
<comment type="caution">
    <text evidence="2">The sequence shown here is derived from an EMBL/GenBank/DDBJ whole genome shotgun (WGS) entry which is preliminary data.</text>
</comment>
<protein>
    <submittedName>
        <fullName evidence="2">Uncharacterized protein</fullName>
    </submittedName>
</protein>
<feature type="region of interest" description="Disordered" evidence="1">
    <location>
        <begin position="8"/>
        <end position="72"/>
    </location>
</feature>
<evidence type="ECO:0000256" key="1">
    <source>
        <dbReference type="SAM" id="MobiDB-lite"/>
    </source>
</evidence>
<keyword evidence="3" id="KW-1185">Reference proteome</keyword>
<evidence type="ECO:0000313" key="3">
    <source>
        <dbReference type="Proteomes" id="UP000467700"/>
    </source>
</evidence>
<name>A0A8S0XMT5_CYCAE</name>